<name>A0A1F6ECJ4_9BACT</name>
<evidence type="ECO:0000313" key="1">
    <source>
        <dbReference type="EMBL" id="OGG71399.1"/>
    </source>
</evidence>
<gene>
    <name evidence="1" type="ORF">A3A35_01495</name>
</gene>
<evidence type="ECO:0000313" key="2">
    <source>
        <dbReference type="Proteomes" id="UP000179115"/>
    </source>
</evidence>
<sequence>MAKSKHTQELRALGFYKVKMNVRNEFRSMVRAKFNLKAPFPESPLNFTSGKDFFFPNWEYVEYTFATDETGQAWGSFGLIDLTHLGFVNDSPYDKT</sequence>
<proteinExistence type="predicted"/>
<reference evidence="1 2" key="1">
    <citation type="journal article" date="2016" name="Nat. Commun.">
        <title>Thousands of microbial genomes shed light on interconnected biogeochemical processes in an aquifer system.</title>
        <authorList>
            <person name="Anantharaman K."/>
            <person name="Brown C.T."/>
            <person name="Hug L.A."/>
            <person name="Sharon I."/>
            <person name="Castelle C.J."/>
            <person name="Probst A.J."/>
            <person name="Thomas B.C."/>
            <person name="Singh A."/>
            <person name="Wilkins M.J."/>
            <person name="Karaoz U."/>
            <person name="Brodie E.L."/>
            <person name="Williams K.H."/>
            <person name="Hubbard S.S."/>
            <person name="Banfield J.F."/>
        </authorList>
    </citation>
    <scope>NUCLEOTIDE SEQUENCE [LARGE SCALE GENOMIC DNA]</scope>
</reference>
<protein>
    <submittedName>
        <fullName evidence="1">Uncharacterized protein</fullName>
    </submittedName>
</protein>
<accession>A0A1F6ECJ4</accession>
<dbReference type="AlphaFoldDB" id="A0A1F6ECJ4"/>
<dbReference type="EMBL" id="MFLV01000023">
    <property type="protein sequence ID" value="OGG71399.1"/>
    <property type="molecule type" value="Genomic_DNA"/>
</dbReference>
<organism evidence="1 2">
    <name type="scientific">Candidatus Kaiserbacteria bacterium RIFCSPLOWO2_01_FULL_51_21</name>
    <dbReference type="NCBI Taxonomy" id="1798508"/>
    <lineage>
        <taxon>Bacteria</taxon>
        <taxon>Candidatus Kaiseribacteriota</taxon>
    </lineage>
</organism>
<dbReference type="Proteomes" id="UP000179115">
    <property type="component" value="Unassembled WGS sequence"/>
</dbReference>
<comment type="caution">
    <text evidence="1">The sequence shown here is derived from an EMBL/GenBank/DDBJ whole genome shotgun (WGS) entry which is preliminary data.</text>
</comment>